<dbReference type="InterPro" id="IPR001867">
    <property type="entry name" value="OmpR/PhoB-type_DNA-bd"/>
</dbReference>
<evidence type="ECO:0000256" key="1">
    <source>
        <dbReference type="ARBA" id="ARBA00023125"/>
    </source>
</evidence>
<dbReference type="EMBL" id="LDSI01000030">
    <property type="protein sequence ID" value="KTS94010.1"/>
    <property type="molecule type" value="Genomic_DNA"/>
</dbReference>
<feature type="transmembrane region" description="Helical" evidence="4">
    <location>
        <begin position="200"/>
        <end position="222"/>
    </location>
</feature>
<comment type="caution">
    <text evidence="6">The sequence shown here is derived from an EMBL/GenBank/DDBJ whole genome shotgun (WGS) entry which is preliminary data.</text>
</comment>
<dbReference type="RefSeq" id="WP_058702097.1">
    <property type="nucleotide sequence ID" value="NZ_LDSH01000011.1"/>
</dbReference>
<dbReference type="GO" id="GO:0000160">
    <property type="term" value="P:phosphorelay signal transduction system"/>
    <property type="evidence" value="ECO:0007669"/>
    <property type="project" value="InterPro"/>
</dbReference>
<protein>
    <submittedName>
        <fullName evidence="6">Sensory transducer YqeI</fullName>
    </submittedName>
</protein>
<name>A0AB34VAF7_9GAMM</name>
<evidence type="ECO:0000313" key="6">
    <source>
        <dbReference type="EMBL" id="KTS94010.1"/>
    </source>
</evidence>
<accession>A0AB34VAF7</accession>
<dbReference type="Gene3D" id="1.10.10.10">
    <property type="entry name" value="Winged helix-like DNA-binding domain superfamily/Winged helix DNA-binding domain"/>
    <property type="match status" value="1"/>
</dbReference>
<keyword evidence="1 2" id="KW-0238">DNA-binding</keyword>
<evidence type="ECO:0000259" key="5">
    <source>
        <dbReference type="PROSITE" id="PS51755"/>
    </source>
</evidence>
<dbReference type="InterPro" id="IPR016032">
    <property type="entry name" value="Sig_transdc_resp-reg_C-effctor"/>
</dbReference>
<keyword evidence="4" id="KW-0472">Membrane</keyword>
<dbReference type="Pfam" id="PF00486">
    <property type="entry name" value="Trans_reg_C"/>
    <property type="match status" value="1"/>
</dbReference>
<feature type="region of interest" description="Disordered" evidence="3">
    <location>
        <begin position="115"/>
        <end position="149"/>
    </location>
</feature>
<evidence type="ECO:0000313" key="7">
    <source>
        <dbReference type="Proteomes" id="UP000072520"/>
    </source>
</evidence>
<feature type="domain" description="OmpR/PhoB-type" evidence="5">
    <location>
        <begin position="1"/>
        <end position="102"/>
    </location>
</feature>
<organism evidence="6 7">
    <name type="scientific">Pantoea stewartii</name>
    <dbReference type="NCBI Taxonomy" id="66269"/>
    <lineage>
        <taxon>Bacteria</taxon>
        <taxon>Pseudomonadati</taxon>
        <taxon>Pseudomonadota</taxon>
        <taxon>Gammaproteobacteria</taxon>
        <taxon>Enterobacterales</taxon>
        <taxon>Erwiniaceae</taxon>
        <taxon>Pantoea</taxon>
    </lineage>
</organism>
<dbReference type="Proteomes" id="UP000072520">
    <property type="component" value="Unassembled WGS sequence"/>
</dbReference>
<keyword evidence="4" id="KW-1133">Transmembrane helix</keyword>
<gene>
    <name evidence="6" type="ORF">RSA13_19900</name>
</gene>
<dbReference type="SMART" id="SM00862">
    <property type="entry name" value="Trans_reg_C"/>
    <property type="match status" value="1"/>
</dbReference>
<evidence type="ECO:0000256" key="2">
    <source>
        <dbReference type="PROSITE-ProRule" id="PRU01091"/>
    </source>
</evidence>
<dbReference type="InterPro" id="IPR036388">
    <property type="entry name" value="WH-like_DNA-bd_sf"/>
</dbReference>
<evidence type="ECO:0000256" key="4">
    <source>
        <dbReference type="SAM" id="Phobius"/>
    </source>
</evidence>
<reference evidence="6 7" key="1">
    <citation type="journal article" date="2016" name="Front. Microbiol.">
        <title>Genomic Resource of Rice Seed Associated Bacteria.</title>
        <authorList>
            <person name="Midha S."/>
            <person name="Bansal K."/>
            <person name="Sharma S."/>
            <person name="Kumar N."/>
            <person name="Patil P.P."/>
            <person name="Chaudhry V."/>
            <person name="Patil P.B."/>
        </authorList>
    </citation>
    <scope>NUCLEOTIDE SEQUENCE [LARGE SCALE GENOMIC DNA]</scope>
    <source>
        <strain evidence="6 7">RSA13</strain>
    </source>
</reference>
<keyword evidence="4" id="KW-0812">Transmembrane</keyword>
<proteinExistence type="predicted"/>
<feature type="DNA-binding region" description="OmpR/PhoB-type" evidence="2">
    <location>
        <begin position="1"/>
        <end position="102"/>
    </location>
</feature>
<dbReference type="GO" id="GO:0006355">
    <property type="term" value="P:regulation of DNA-templated transcription"/>
    <property type="evidence" value="ECO:0007669"/>
    <property type="project" value="InterPro"/>
</dbReference>
<dbReference type="PROSITE" id="PS51755">
    <property type="entry name" value="OMPR_PHOB"/>
    <property type="match status" value="1"/>
</dbReference>
<evidence type="ECO:0000256" key="3">
    <source>
        <dbReference type="SAM" id="MobiDB-lite"/>
    </source>
</evidence>
<sequence>MKKISIGNEVVFYPGKREIVGNNQTLKLHSSVSYCFELLIARQGEIVDHEAFYQYAWRRFGMEVSANALYQSISLIRKALLACNIRQDVIRTIPRRGFMLANAILIEESTIAPADEDAGAGKNDQKDEQNIPPLATSGEEASACDTTESVIQDDEDISENLIKNAPYSEPESQQPISRPEHAEFTVSKGAYRYAISTRHLFITGLAVMTILVCGFAIMTFSLHRHEMIFIKRFDMNGCEIYANEKAGNGLVARIAVDSKVSCTERRKIYITAFTNGERISVLQCKNALSFFGSPDCISYYYIRSK</sequence>
<dbReference type="SUPFAM" id="SSF46894">
    <property type="entry name" value="C-terminal effector domain of the bipartite response regulators"/>
    <property type="match status" value="1"/>
</dbReference>
<dbReference type="GO" id="GO:0003677">
    <property type="term" value="F:DNA binding"/>
    <property type="evidence" value="ECO:0007669"/>
    <property type="project" value="UniProtKB-UniRule"/>
</dbReference>
<dbReference type="AlphaFoldDB" id="A0AB34VAF7"/>